<protein>
    <recommendedName>
        <fullName evidence="4">Secreted protein</fullName>
    </recommendedName>
</protein>
<accession>A0A4R4USF8</accession>
<sequence>MVALQIAVAAGLVVAPISSAGATEAESITTAGATGATTAAAASFCTAWALADRVDRTGKMYGAGGVTCKGKTAGRLTITFYRNSKKVKFAEKECPRHSACSASTGTILNSSGKQEWCARTQFHDVIGNDHYLEWACMIA</sequence>
<keyword evidence="3" id="KW-1185">Reference proteome</keyword>
<keyword evidence="1" id="KW-0732">Signal</keyword>
<evidence type="ECO:0000313" key="2">
    <source>
        <dbReference type="EMBL" id="TDC95298.1"/>
    </source>
</evidence>
<organism evidence="2 3">
    <name type="scientific">Nonomuraea deserti</name>
    <dbReference type="NCBI Taxonomy" id="1848322"/>
    <lineage>
        <taxon>Bacteria</taxon>
        <taxon>Bacillati</taxon>
        <taxon>Actinomycetota</taxon>
        <taxon>Actinomycetes</taxon>
        <taxon>Streptosporangiales</taxon>
        <taxon>Streptosporangiaceae</taxon>
        <taxon>Nonomuraea</taxon>
    </lineage>
</organism>
<comment type="caution">
    <text evidence="2">The sequence shown here is derived from an EMBL/GenBank/DDBJ whole genome shotgun (WGS) entry which is preliminary data.</text>
</comment>
<reference evidence="2 3" key="1">
    <citation type="submission" date="2019-03" db="EMBL/GenBank/DDBJ databases">
        <title>Draft genome sequences of novel Actinobacteria.</title>
        <authorList>
            <person name="Sahin N."/>
            <person name="Ay H."/>
            <person name="Saygin H."/>
        </authorList>
    </citation>
    <scope>NUCLEOTIDE SEQUENCE [LARGE SCALE GENOMIC DNA]</scope>
    <source>
        <strain evidence="2 3">KC310</strain>
    </source>
</reference>
<dbReference type="Proteomes" id="UP000295258">
    <property type="component" value="Unassembled WGS sequence"/>
</dbReference>
<feature type="chain" id="PRO_5038905814" description="Secreted protein" evidence="1">
    <location>
        <begin position="21"/>
        <end position="139"/>
    </location>
</feature>
<dbReference type="EMBL" id="SMKO01000173">
    <property type="protein sequence ID" value="TDC95298.1"/>
    <property type="molecule type" value="Genomic_DNA"/>
</dbReference>
<proteinExistence type="predicted"/>
<dbReference type="AlphaFoldDB" id="A0A4R4USF8"/>
<evidence type="ECO:0000313" key="3">
    <source>
        <dbReference type="Proteomes" id="UP000295258"/>
    </source>
</evidence>
<evidence type="ECO:0008006" key="4">
    <source>
        <dbReference type="Google" id="ProtNLM"/>
    </source>
</evidence>
<name>A0A4R4USF8_9ACTN</name>
<gene>
    <name evidence="2" type="ORF">E1292_39395</name>
</gene>
<evidence type="ECO:0000256" key="1">
    <source>
        <dbReference type="SAM" id="SignalP"/>
    </source>
</evidence>
<feature type="signal peptide" evidence="1">
    <location>
        <begin position="1"/>
        <end position="20"/>
    </location>
</feature>